<accession>A0A1G9GPX2</accession>
<feature type="transmembrane region" description="Helical" evidence="11">
    <location>
        <begin position="307"/>
        <end position="330"/>
    </location>
</feature>
<proteinExistence type="inferred from homology"/>
<evidence type="ECO:0000256" key="4">
    <source>
        <dbReference type="ARBA" id="ARBA00022475"/>
    </source>
</evidence>
<dbReference type="Gene3D" id="1.20.1530.10">
    <property type="entry name" value="Na+/H+ antiporter like domain"/>
    <property type="match status" value="1"/>
</dbReference>
<feature type="transmembrane region" description="Helical" evidence="11">
    <location>
        <begin position="342"/>
        <end position="364"/>
    </location>
</feature>
<comment type="function">
    <text evidence="11">Na(+)/H(+) antiporter that extrudes sodium in exchange for external protons.</text>
</comment>
<evidence type="ECO:0000313" key="13">
    <source>
        <dbReference type="EMBL" id="SDL02565.1"/>
    </source>
</evidence>
<protein>
    <recommendedName>
        <fullName evidence="11">Na(+)/H(+) antiporter NhaA</fullName>
    </recommendedName>
    <alternativeName>
        <fullName evidence="11">Sodium/proton antiporter NhaA</fullName>
    </alternativeName>
</protein>
<feature type="transmembrane region" description="Helical" evidence="11">
    <location>
        <begin position="376"/>
        <end position="396"/>
    </location>
</feature>
<evidence type="ECO:0000256" key="9">
    <source>
        <dbReference type="ARBA" id="ARBA00023136"/>
    </source>
</evidence>
<feature type="transmembrane region" description="Helical" evidence="11">
    <location>
        <begin position="196"/>
        <end position="213"/>
    </location>
</feature>
<keyword evidence="9 11" id="KW-0472">Membrane</keyword>
<dbReference type="OrthoDB" id="117402at2"/>
<feature type="transmembrane region" description="Helical" evidence="11">
    <location>
        <begin position="109"/>
        <end position="129"/>
    </location>
</feature>
<feature type="transmembrane region" description="Helical" evidence="11">
    <location>
        <begin position="272"/>
        <end position="295"/>
    </location>
</feature>
<evidence type="ECO:0000256" key="1">
    <source>
        <dbReference type="ARBA" id="ARBA00004429"/>
    </source>
</evidence>
<feature type="region of interest" description="Disordered" evidence="12">
    <location>
        <begin position="412"/>
        <end position="431"/>
    </location>
</feature>
<evidence type="ECO:0000256" key="11">
    <source>
        <dbReference type="HAMAP-Rule" id="MF_01844"/>
    </source>
</evidence>
<keyword evidence="2 11" id="KW-0813">Transport</keyword>
<dbReference type="GO" id="GO:0015385">
    <property type="term" value="F:sodium:proton antiporter activity"/>
    <property type="evidence" value="ECO:0007669"/>
    <property type="project" value="UniProtKB-UniRule"/>
</dbReference>
<keyword evidence="14" id="KW-1185">Reference proteome</keyword>
<evidence type="ECO:0000256" key="10">
    <source>
        <dbReference type="ARBA" id="ARBA00023201"/>
    </source>
</evidence>
<evidence type="ECO:0000256" key="7">
    <source>
        <dbReference type="ARBA" id="ARBA00023053"/>
    </source>
</evidence>
<comment type="similarity">
    <text evidence="11">Belongs to the NhaA Na(+)/H(+) (TC 2.A.33) antiporter family.</text>
</comment>
<dbReference type="Proteomes" id="UP000199155">
    <property type="component" value="Unassembled WGS sequence"/>
</dbReference>
<dbReference type="HAMAP" id="MF_01844">
    <property type="entry name" value="NhaA"/>
    <property type="match status" value="1"/>
</dbReference>
<keyword evidence="6 11" id="KW-1133">Transmembrane helix</keyword>
<evidence type="ECO:0000256" key="2">
    <source>
        <dbReference type="ARBA" id="ARBA00022448"/>
    </source>
</evidence>
<evidence type="ECO:0000256" key="5">
    <source>
        <dbReference type="ARBA" id="ARBA00022692"/>
    </source>
</evidence>
<evidence type="ECO:0000256" key="8">
    <source>
        <dbReference type="ARBA" id="ARBA00023065"/>
    </source>
</evidence>
<sequence>MAAAPSRSPFLGRLSWPERQAVAEALRTETVGGLVLLAAAVVALIWANTPFSDTYATLRDFHFGIPALGLDLSVGHWTSDGLLTVFFLVAGIELKRELVVGSLSTPSTAVLPVIAAVCGMVVPAALYALTAAAGGGSLDGWAVPMATDIAFALAVLAVISTHLPTALRAFLLTLAVVDDLGAILIIAVFFTSNINFWALAGAFAGLVVFYVLQRRRVQGWWWYVPLGVAIWALMYNSGVHVTVAGVAMGLILRTTRDKGEQRSPGARTGHVLHPFSAGLCVPLFALFAAGVSVSGEALGQVFTNPEPLGVIVGLTCGKILGIFVGTYLAVRFTRAQLNPDLAWADVFGLATLAGIGFTVALLIGELAFPDAAAGEHIKAAVLVASLTAALLATVLLRRRNRVYQRLYEEEHADEDGDDIPDVYQRADGSST</sequence>
<dbReference type="PANTHER" id="PTHR30341">
    <property type="entry name" value="SODIUM ION/PROTON ANTIPORTER NHAA-RELATED"/>
    <property type="match status" value="1"/>
</dbReference>
<dbReference type="EMBL" id="FNFF01000016">
    <property type="protein sequence ID" value="SDL02565.1"/>
    <property type="molecule type" value="Genomic_DNA"/>
</dbReference>
<evidence type="ECO:0000256" key="12">
    <source>
        <dbReference type="SAM" id="MobiDB-lite"/>
    </source>
</evidence>
<dbReference type="RefSeq" id="WP_093615806.1">
    <property type="nucleotide sequence ID" value="NZ_FNFF01000016.1"/>
</dbReference>
<evidence type="ECO:0000256" key="6">
    <source>
        <dbReference type="ARBA" id="ARBA00022989"/>
    </source>
</evidence>
<comment type="catalytic activity">
    <reaction evidence="11">
        <text>Na(+)(in) + 2 H(+)(out) = Na(+)(out) + 2 H(+)(in)</text>
        <dbReference type="Rhea" id="RHEA:29251"/>
        <dbReference type="ChEBI" id="CHEBI:15378"/>
        <dbReference type="ChEBI" id="CHEBI:29101"/>
    </reaction>
</comment>
<feature type="transmembrane region" description="Helical" evidence="11">
    <location>
        <begin position="141"/>
        <end position="163"/>
    </location>
</feature>
<reference evidence="13 14" key="1">
    <citation type="submission" date="2016-10" db="EMBL/GenBank/DDBJ databases">
        <authorList>
            <person name="de Groot N.N."/>
        </authorList>
    </citation>
    <scope>NUCLEOTIDE SEQUENCE [LARGE SCALE GENOMIC DNA]</scope>
    <source>
        <strain evidence="13 14">CGMCC 4.5727</strain>
    </source>
</reference>
<feature type="transmembrane region" description="Helical" evidence="11">
    <location>
        <begin position="63"/>
        <end position="89"/>
    </location>
</feature>
<keyword evidence="4 11" id="KW-1003">Cell membrane</keyword>
<dbReference type="STRING" id="417292.SAMN05421806_116128"/>
<keyword evidence="3 11" id="KW-0050">Antiport</keyword>
<comment type="subcellular location">
    <subcellularLocation>
        <location evidence="1">Cell inner membrane</location>
        <topology evidence="1">Multi-pass membrane protein</topology>
    </subcellularLocation>
    <subcellularLocation>
        <location evidence="11">Cell membrane</location>
        <topology evidence="11">Multi-pass membrane protein</topology>
    </subcellularLocation>
</comment>
<feature type="transmembrane region" description="Helical" evidence="11">
    <location>
        <begin position="31"/>
        <end position="51"/>
    </location>
</feature>
<name>A0A1G9GPX2_9ACTN</name>
<keyword evidence="8 11" id="KW-0406">Ion transport</keyword>
<gene>
    <name evidence="11" type="primary">nhaA</name>
    <name evidence="13" type="ORF">SAMN05421806_116128</name>
</gene>
<feature type="transmembrane region" description="Helical" evidence="11">
    <location>
        <begin position="219"/>
        <end position="252"/>
    </location>
</feature>
<keyword evidence="10 11" id="KW-0739">Sodium transport</keyword>
<organism evidence="13 14">
    <name type="scientific">Streptomyces indicus</name>
    <dbReference type="NCBI Taxonomy" id="417292"/>
    <lineage>
        <taxon>Bacteria</taxon>
        <taxon>Bacillati</taxon>
        <taxon>Actinomycetota</taxon>
        <taxon>Actinomycetes</taxon>
        <taxon>Kitasatosporales</taxon>
        <taxon>Streptomycetaceae</taxon>
        <taxon>Streptomyces</taxon>
    </lineage>
</organism>
<dbReference type="GO" id="GO:0006885">
    <property type="term" value="P:regulation of pH"/>
    <property type="evidence" value="ECO:0007669"/>
    <property type="project" value="UniProtKB-UniRule"/>
</dbReference>
<evidence type="ECO:0000313" key="14">
    <source>
        <dbReference type="Proteomes" id="UP000199155"/>
    </source>
</evidence>
<dbReference type="GO" id="GO:0005886">
    <property type="term" value="C:plasma membrane"/>
    <property type="evidence" value="ECO:0007669"/>
    <property type="project" value="UniProtKB-SubCell"/>
</dbReference>
<evidence type="ECO:0000256" key="3">
    <source>
        <dbReference type="ARBA" id="ARBA00022449"/>
    </source>
</evidence>
<dbReference type="PANTHER" id="PTHR30341:SF0">
    <property type="entry name" value="NA(+)_H(+) ANTIPORTER NHAA"/>
    <property type="match status" value="1"/>
</dbReference>
<keyword evidence="7 11" id="KW-0915">Sodium</keyword>
<dbReference type="AlphaFoldDB" id="A0A1G9GPX2"/>
<dbReference type="InterPro" id="IPR023171">
    <property type="entry name" value="Na/H_antiporter_dom_sf"/>
</dbReference>
<dbReference type="Pfam" id="PF06965">
    <property type="entry name" value="Na_H_antiport_1"/>
    <property type="match status" value="1"/>
</dbReference>
<keyword evidence="5 11" id="KW-0812">Transmembrane</keyword>
<dbReference type="NCBIfam" id="TIGR00773">
    <property type="entry name" value="NhaA"/>
    <property type="match status" value="1"/>
</dbReference>
<dbReference type="InterPro" id="IPR004670">
    <property type="entry name" value="NhaA"/>
</dbReference>